<dbReference type="Pfam" id="PF03747">
    <property type="entry name" value="ADP_ribosyl_GH"/>
    <property type="match status" value="1"/>
</dbReference>
<evidence type="ECO:0000313" key="2">
    <source>
        <dbReference type="EMBL" id="CDW77035.1"/>
    </source>
</evidence>
<keyword evidence="3" id="KW-1185">Reference proteome</keyword>
<comment type="cofactor">
    <cofactor evidence="1">
        <name>Mg(2+)</name>
        <dbReference type="ChEBI" id="CHEBI:18420"/>
    </cofactor>
    <text evidence="1">Binds 2 magnesium ions per subunit.</text>
</comment>
<reference evidence="2 3" key="1">
    <citation type="submission" date="2014-06" db="EMBL/GenBank/DDBJ databases">
        <authorList>
            <person name="Swart Estienne"/>
        </authorList>
    </citation>
    <scope>NUCLEOTIDE SEQUENCE [LARGE SCALE GENOMIC DNA]</scope>
    <source>
        <strain evidence="2 3">130c</strain>
    </source>
</reference>
<dbReference type="PANTHER" id="PTHR16222">
    <property type="entry name" value="ADP-RIBOSYLGLYCOHYDROLASE"/>
    <property type="match status" value="1"/>
</dbReference>
<accession>A0A078A648</accession>
<dbReference type="EMBL" id="CCKQ01005774">
    <property type="protein sequence ID" value="CDW77035.1"/>
    <property type="molecule type" value="Genomic_DNA"/>
</dbReference>
<sequence>MGCQESTPKHMQDFTIKICKGSVIGAYVGDAAGGVLEFMRSITRNQVLNALTFPGGGAMRLGQGQITDDSEMAQCILYGILEQQRISKTKNLVLDLDNITKYYGTWMRCAFDIGNTTRNALKVIDPENPSPLDVFHNVATNSTSHSTSNGCLMRITPQAVWGHNLSNQDLKIAVELQTNLTHSVPKVVDACYIYCLAIKHLIHYPGDARGAYNFAKQESTKILSWFENIEIENLPNPQKNIGQSEIAFSYAFYYLRKVITQQDLSFEKIMEDTLFLGGDTDTNAAIVGGLLGAYFGVKRIPTNWINSILNFDKTKNDRSQIGQQNSGIARPQFLIPKHNLINDLDILVKNAPTKLSVKYMGRIYTNQDSIKNILNEARNQRIAQIV</sequence>
<organism evidence="2 3">
    <name type="scientific">Stylonychia lemnae</name>
    <name type="common">Ciliate</name>
    <dbReference type="NCBI Taxonomy" id="5949"/>
    <lineage>
        <taxon>Eukaryota</taxon>
        <taxon>Sar</taxon>
        <taxon>Alveolata</taxon>
        <taxon>Ciliophora</taxon>
        <taxon>Intramacronucleata</taxon>
        <taxon>Spirotrichea</taxon>
        <taxon>Stichotrichia</taxon>
        <taxon>Sporadotrichida</taxon>
        <taxon>Oxytrichidae</taxon>
        <taxon>Stylonychinae</taxon>
        <taxon>Stylonychia</taxon>
    </lineage>
</organism>
<protein>
    <submittedName>
        <fullName evidence="2">Uncharacterized protein</fullName>
    </submittedName>
</protein>
<gene>
    <name evidence="2" type="primary">Contig6974.g7461</name>
    <name evidence="2" type="ORF">STYLEM_6002</name>
</gene>
<feature type="binding site" evidence="1">
    <location>
        <position position="282"/>
    </location>
    <ligand>
        <name>Mg(2+)</name>
        <dbReference type="ChEBI" id="CHEBI:18420"/>
        <label>1</label>
    </ligand>
</feature>
<feature type="binding site" evidence="1">
    <location>
        <position position="68"/>
    </location>
    <ligand>
        <name>Mg(2+)</name>
        <dbReference type="ChEBI" id="CHEBI:18420"/>
        <label>1</label>
    </ligand>
</feature>
<dbReference type="Gene3D" id="1.10.4080.10">
    <property type="entry name" value="ADP-ribosylation/Crystallin J1"/>
    <property type="match status" value="1"/>
</dbReference>
<dbReference type="OMA" id="PGTWTDD"/>
<keyword evidence="1" id="KW-0460">Magnesium</keyword>
<feature type="binding site" evidence="1">
    <location>
        <position position="69"/>
    </location>
    <ligand>
        <name>Mg(2+)</name>
        <dbReference type="ChEBI" id="CHEBI:18420"/>
        <label>1</label>
    </ligand>
</feature>
<dbReference type="InterPro" id="IPR050792">
    <property type="entry name" value="ADP-ribosylglycohydrolase"/>
</dbReference>
<proteinExistence type="predicted"/>
<dbReference type="Proteomes" id="UP000039865">
    <property type="component" value="Unassembled WGS sequence"/>
</dbReference>
<dbReference type="AlphaFoldDB" id="A0A078A648"/>
<dbReference type="InterPro" id="IPR036705">
    <property type="entry name" value="Ribosyl_crysJ1_sf"/>
</dbReference>
<dbReference type="SUPFAM" id="SSF101478">
    <property type="entry name" value="ADP-ribosylglycohydrolase"/>
    <property type="match status" value="1"/>
</dbReference>
<feature type="binding site" evidence="1">
    <location>
        <position position="67"/>
    </location>
    <ligand>
        <name>Mg(2+)</name>
        <dbReference type="ChEBI" id="CHEBI:18420"/>
        <label>1</label>
    </ligand>
</feature>
<evidence type="ECO:0000256" key="1">
    <source>
        <dbReference type="PIRSR" id="PIRSR605502-1"/>
    </source>
</evidence>
<dbReference type="GO" id="GO:0046872">
    <property type="term" value="F:metal ion binding"/>
    <property type="evidence" value="ECO:0007669"/>
    <property type="project" value="UniProtKB-KW"/>
</dbReference>
<dbReference type="InParanoid" id="A0A078A648"/>
<dbReference type="PANTHER" id="PTHR16222:SF35">
    <property type="entry name" value="ADP-RIBOSYLGLYCOHYDROLASE"/>
    <property type="match status" value="1"/>
</dbReference>
<dbReference type="OrthoDB" id="312273at2759"/>
<dbReference type="InterPro" id="IPR005502">
    <property type="entry name" value="Ribosyl_crysJ1"/>
</dbReference>
<name>A0A078A648_STYLE</name>
<evidence type="ECO:0000313" key="3">
    <source>
        <dbReference type="Proteomes" id="UP000039865"/>
    </source>
</evidence>
<keyword evidence="1" id="KW-0479">Metal-binding</keyword>
<feature type="binding site" evidence="1">
    <location>
        <position position="279"/>
    </location>
    <ligand>
        <name>Mg(2+)</name>
        <dbReference type="ChEBI" id="CHEBI:18420"/>
        <label>1</label>
    </ligand>
</feature>
<feature type="binding site" evidence="1">
    <location>
        <position position="281"/>
    </location>
    <ligand>
        <name>Mg(2+)</name>
        <dbReference type="ChEBI" id="CHEBI:18420"/>
        <label>1</label>
    </ligand>
</feature>